<evidence type="ECO:0000256" key="2">
    <source>
        <dbReference type="ARBA" id="ARBA00007223"/>
    </source>
</evidence>
<evidence type="ECO:0000256" key="9">
    <source>
        <dbReference type="ARBA" id="ARBA00033333"/>
    </source>
</evidence>
<organism evidence="12">
    <name type="scientific">Archaeoglobus fulgidus</name>
    <dbReference type="NCBI Taxonomy" id="2234"/>
    <lineage>
        <taxon>Archaea</taxon>
        <taxon>Methanobacteriati</taxon>
        <taxon>Methanobacteriota</taxon>
        <taxon>Archaeoglobi</taxon>
        <taxon>Archaeoglobales</taxon>
        <taxon>Archaeoglobaceae</taxon>
        <taxon>Archaeoglobus</taxon>
    </lineage>
</organism>
<comment type="similarity">
    <text evidence="2 10">Belongs to the eIF-2-alpha family.</text>
</comment>
<dbReference type="AlphaFoldDB" id="A0A7J2THF4"/>
<evidence type="ECO:0000256" key="6">
    <source>
        <dbReference type="ARBA" id="ARBA00022884"/>
    </source>
</evidence>
<dbReference type="EMBL" id="DSLA01000036">
    <property type="protein sequence ID" value="HEH34985.1"/>
    <property type="molecule type" value="Genomic_DNA"/>
</dbReference>
<keyword evidence="6 10" id="KW-0694">RNA-binding</keyword>
<feature type="domain" description="S1 motif" evidence="11">
    <location>
        <begin position="24"/>
        <end position="95"/>
    </location>
</feature>
<dbReference type="InterPro" id="IPR011488">
    <property type="entry name" value="TIF_2_asu"/>
</dbReference>
<evidence type="ECO:0000259" key="11">
    <source>
        <dbReference type="PROSITE" id="PS50126"/>
    </source>
</evidence>
<comment type="function">
    <text evidence="1 10">eIF-2 functions in the early steps of protein synthesis by forming a ternary complex with GTP and initiator tRNA.</text>
</comment>
<keyword evidence="5 10" id="KW-0396">Initiation factor</keyword>
<evidence type="ECO:0000256" key="8">
    <source>
        <dbReference type="ARBA" id="ARBA00030860"/>
    </source>
</evidence>
<evidence type="ECO:0000256" key="4">
    <source>
        <dbReference type="ARBA" id="ARBA00013678"/>
    </source>
</evidence>
<evidence type="ECO:0000256" key="10">
    <source>
        <dbReference type="HAMAP-Rule" id="MF_00231"/>
    </source>
</evidence>
<dbReference type="Pfam" id="PF07541">
    <property type="entry name" value="EIF_2_alpha"/>
    <property type="match status" value="1"/>
</dbReference>
<dbReference type="NCBIfam" id="NF003064">
    <property type="entry name" value="PRK03987.1-4"/>
    <property type="match status" value="1"/>
</dbReference>
<dbReference type="InterPro" id="IPR024055">
    <property type="entry name" value="TIF2_asu_C"/>
</dbReference>
<gene>
    <name evidence="10" type="primary">eif2a</name>
    <name evidence="12" type="ORF">ENP88_02275</name>
</gene>
<dbReference type="Gene3D" id="3.30.70.1130">
    <property type="entry name" value="EIF_2_alpha"/>
    <property type="match status" value="1"/>
</dbReference>
<comment type="subunit">
    <text evidence="3 10">Heterotrimer composed of an alpha, a beta and a gamma chain.</text>
</comment>
<proteinExistence type="inferred from homology"/>
<dbReference type="Gene3D" id="1.10.150.190">
    <property type="entry name" value="Translation initiation factor 2, subunit 1, domain 2"/>
    <property type="match status" value="1"/>
</dbReference>
<dbReference type="InterPro" id="IPR044126">
    <property type="entry name" value="S1_IF2_alpha"/>
</dbReference>
<evidence type="ECO:0000313" key="12">
    <source>
        <dbReference type="EMBL" id="HEH34985.1"/>
    </source>
</evidence>
<dbReference type="HAMAP" id="MF_00231">
    <property type="entry name" value="eIF_2_alpha"/>
    <property type="match status" value="1"/>
</dbReference>
<dbReference type="PANTHER" id="PTHR10602">
    <property type="entry name" value="EUKARYOTIC TRANSLATION INITIATION FACTOR 2 SUBUNIT 1"/>
    <property type="match status" value="1"/>
</dbReference>
<sequence>MKEEKQEKEEERLIIKRTGYPSVGEIVIGTVTRVLDFGAFVSLDEYENKEGMVHISEVASGWIKDIREHVKKGQKVVCKVLSVNPKRGHIDLSIKDVNERQRKEKIREWKNEMSAFKWLEIVADELKMSREEVKKIGKKLLKEYDSVYSAFEEAVKDGHENLAKIVGEEFAKKMVEIARENLRPKNVKIRGYFEIKFLQSDGVERIRKVFQELNVDDDVSFEIYYMGAPKYRLVVEGEDYKTVENALKKITTSVSKMVKKLGGDCKFVREEA</sequence>
<dbReference type="SMART" id="SM00316">
    <property type="entry name" value="S1"/>
    <property type="match status" value="1"/>
</dbReference>
<dbReference type="GO" id="GO:0003743">
    <property type="term" value="F:translation initiation factor activity"/>
    <property type="evidence" value="ECO:0007669"/>
    <property type="project" value="UniProtKB-UniRule"/>
</dbReference>
<dbReference type="FunFam" id="3.30.70.1130:FF:000002">
    <property type="entry name" value="Translation initiation factor 2 subunit alpha"/>
    <property type="match status" value="1"/>
</dbReference>
<protein>
    <recommendedName>
        <fullName evidence="4 10">Translation initiation factor 2 subunit alpha</fullName>
    </recommendedName>
    <alternativeName>
        <fullName evidence="8 10">aIF2-alpha</fullName>
    </alternativeName>
    <alternativeName>
        <fullName evidence="9 10">eIF-2-alpha</fullName>
    </alternativeName>
</protein>
<reference evidence="12" key="1">
    <citation type="journal article" date="2020" name="mSystems">
        <title>Genome- and Community-Level Interaction Insights into Carbon Utilization and Element Cycling Functions of Hydrothermarchaeota in Hydrothermal Sediment.</title>
        <authorList>
            <person name="Zhou Z."/>
            <person name="Liu Y."/>
            <person name="Xu W."/>
            <person name="Pan J."/>
            <person name="Luo Z.H."/>
            <person name="Li M."/>
        </authorList>
    </citation>
    <scope>NUCLEOTIDE SEQUENCE [LARGE SCALE GENOMIC DNA]</scope>
    <source>
        <strain evidence="12">SpSt-26</strain>
    </source>
</reference>
<dbReference type="NCBIfam" id="NF003062">
    <property type="entry name" value="PRK03987.1-1"/>
    <property type="match status" value="1"/>
</dbReference>
<dbReference type="InterPro" id="IPR024054">
    <property type="entry name" value="TIF2_asu_middle_sf"/>
</dbReference>
<evidence type="ECO:0000256" key="5">
    <source>
        <dbReference type="ARBA" id="ARBA00022540"/>
    </source>
</evidence>
<dbReference type="SUPFAM" id="SSF116742">
    <property type="entry name" value="eIF2alpha middle domain-like"/>
    <property type="match status" value="1"/>
</dbReference>
<evidence type="ECO:0000256" key="1">
    <source>
        <dbReference type="ARBA" id="ARBA00003323"/>
    </source>
</evidence>
<comment type="caution">
    <text evidence="12">The sequence shown here is derived from an EMBL/GenBank/DDBJ whole genome shotgun (WGS) entry which is preliminary data.</text>
</comment>
<dbReference type="InterPro" id="IPR003029">
    <property type="entry name" value="S1_domain"/>
</dbReference>
<dbReference type="FunFam" id="2.40.50.140:FF:000015">
    <property type="entry name" value="Eukaryotic translation initiation factor 2 subunit alpha"/>
    <property type="match status" value="1"/>
</dbReference>
<dbReference type="InterPro" id="IPR022964">
    <property type="entry name" value="TIF2_asu_arc"/>
</dbReference>
<dbReference type="Gene3D" id="2.40.50.140">
    <property type="entry name" value="Nucleic acid-binding proteins"/>
    <property type="match status" value="1"/>
</dbReference>
<dbReference type="GO" id="GO:0003723">
    <property type="term" value="F:RNA binding"/>
    <property type="evidence" value="ECO:0007669"/>
    <property type="project" value="UniProtKB-UniRule"/>
</dbReference>
<dbReference type="PROSITE" id="PS50126">
    <property type="entry name" value="S1"/>
    <property type="match status" value="1"/>
</dbReference>
<dbReference type="PANTHER" id="PTHR10602:SF0">
    <property type="entry name" value="EUKARYOTIC TRANSLATION INITIATION FACTOR 2 SUBUNIT 1"/>
    <property type="match status" value="1"/>
</dbReference>
<dbReference type="SUPFAM" id="SSF110993">
    <property type="entry name" value="eIF-2-alpha, C-terminal domain"/>
    <property type="match status" value="1"/>
</dbReference>
<evidence type="ECO:0000256" key="3">
    <source>
        <dbReference type="ARBA" id="ARBA00011243"/>
    </source>
</evidence>
<dbReference type="SUPFAM" id="SSF50249">
    <property type="entry name" value="Nucleic acid-binding proteins"/>
    <property type="match status" value="1"/>
</dbReference>
<keyword evidence="7 10" id="KW-0648">Protein biosynthesis</keyword>
<dbReference type="CDD" id="cd04452">
    <property type="entry name" value="S1_IF2_alpha"/>
    <property type="match status" value="1"/>
</dbReference>
<dbReference type="Pfam" id="PF00575">
    <property type="entry name" value="S1"/>
    <property type="match status" value="1"/>
</dbReference>
<dbReference type="InterPro" id="IPR012340">
    <property type="entry name" value="NA-bd_OB-fold"/>
</dbReference>
<evidence type="ECO:0000256" key="7">
    <source>
        <dbReference type="ARBA" id="ARBA00022917"/>
    </source>
</evidence>
<name>A0A7J2THF4_ARCFL</name>
<accession>A0A7J2THF4</accession>
<dbReference type="GO" id="GO:0043022">
    <property type="term" value="F:ribosome binding"/>
    <property type="evidence" value="ECO:0007669"/>
    <property type="project" value="TreeGrafter"/>
</dbReference>